<proteinExistence type="predicted"/>
<protein>
    <recommendedName>
        <fullName evidence="1">2-oxoacid dehydrogenase acyltransferase catalytic domain-containing protein</fullName>
    </recommendedName>
</protein>
<dbReference type="GO" id="GO:0004742">
    <property type="term" value="F:dihydrolipoyllysine-residue acetyltransferase activity"/>
    <property type="evidence" value="ECO:0007669"/>
    <property type="project" value="TreeGrafter"/>
</dbReference>
<dbReference type="InterPro" id="IPR001078">
    <property type="entry name" value="2-oxoacid_DH_actylTfrase"/>
</dbReference>
<dbReference type="InterPro" id="IPR023213">
    <property type="entry name" value="CAT-like_dom_sf"/>
</dbReference>
<evidence type="ECO:0000313" key="2">
    <source>
        <dbReference type="EMBL" id="KAF6158403.1"/>
    </source>
</evidence>
<dbReference type="OrthoDB" id="537444at2759"/>
<evidence type="ECO:0000259" key="1">
    <source>
        <dbReference type="Pfam" id="PF00198"/>
    </source>
</evidence>
<dbReference type="AlphaFoldDB" id="A0A7J7MU47"/>
<organism evidence="2 3">
    <name type="scientific">Kingdonia uniflora</name>
    <dbReference type="NCBI Taxonomy" id="39325"/>
    <lineage>
        <taxon>Eukaryota</taxon>
        <taxon>Viridiplantae</taxon>
        <taxon>Streptophyta</taxon>
        <taxon>Embryophyta</taxon>
        <taxon>Tracheophyta</taxon>
        <taxon>Spermatophyta</taxon>
        <taxon>Magnoliopsida</taxon>
        <taxon>Ranunculales</taxon>
        <taxon>Circaeasteraceae</taxon>
        <taxon>Kingdonia</taxon>
    </lineage>
</organism>
<dbReference type="GO" id="GO:0009941">
    <property type="term" value="C:chloroplast envelope"/>
    <property type="evidence" value="ECO:0007669"/>
    <property type="project" value="TreeGrafter"/>
</dbReference>
<dbReference type="GO" id="GO:0045254">
    <property type="term" value="C:pyruvate dehydrogenase complex"/>
    <property type="evidence" value="ECO:0007669"/>
    <property type="project" value="InterPro"/>
</dbReference>
<dbReference type="Proteomes" id="UP000541444">
    <property type="component" value="Unassembled WGS sequence"/>
</dbReference>
<dbReference type="InterPro" id="IPR045257">
    <property type="entry name" value="E2/Pdx1"/>
</dbReference>
<dbReference type="SUPFAM" id="SSF52777">
    <property type="entry name" value="CoA-dependent acyltransferases"/>
    <property type="match status" value="1"/>
</dbReference>
<evidence type="ECO:0000313" key="3">
    <source>
        <dbReference type="Proteomes" id="UP000541444"/>
    </source>
</evidence>
<dbReference type="GO" id="GO:0006086">
    <property type="term" value="P:pyruvate decarboxylation to acetyl-CoA"/>
    <property type="evidence" value="ECO:0007669"/>
    <property type="project" value="InterPro"/>
</dbReference>
<dbReference type="Gene3D" id="3.30.559.10">
    <property type="entry name" value="Chloramphenicol acetyltransferase-like domain"/>
    <property type="match status" value="1"/>
</dbReference>
<dbReference type="EMBL" id="JACGCM010001222">
    <property type="protein sequence ID" value="KAF6158403.1"/>
    <property type="molecule type" value="Genomic_DNA"/>
</dbReference>
<dbReference type="PANTHER" id="PTHR23151:SF75">
    <property type="entry name" value="DIHYDROLIPOYLLYSINE-RESIDUE ACETYLTRANSFERASE COMPONENT 5 OF PYRUVATE DEHYDROGENASE COMPLEX, CHLOROPLASTIC"/>
    <property type="match status" value="1"/>
</dbReference>
<sequence>MICKNAVESLTVPTFKVGYIMCTDALDDLYSKIKSKGVKMTVMLAKATALALAKHPIVNCSCKDGKSFTFNNSINIAVPVAVDGGFFTPVLQDADKVDIYSLSRKLKKLNKKARVTRLHTYEYTTGTFTLFDLGMFGVDSFDAVLPPGTGAIMAVGESQPTVVATKDGQTTIQRQIKVNVTADHRFIYGTELASFLQTLAKIIKDPKDLTL</sequence>
<keyword evidence="3" id="KW-1185">Reference proteome</keyword>
<gene>
    <name evidence="2" type="ORF">GIB67_019442</name>
</gene>
<comment type="caution">
    <text evidence="2">The sequence shown here is derived from an EMBL/GenBank/DDBJ whole genome shotgun (WGS) entry which is preliminary data.</text>
</comment>
<dbReference type="Pfam" id="PF00198">
    <property type="entry name" value="2-oxoacid_dh"/>
    <property type="match status" value="1"/>
</dbReference>
<accession>A0A7J7MU47</accession>
<name>A0A7J7MU47_9MAGN</name>
<feature type="domain" description="2-oxoacid dehydrogenase acyltransferase catalytic" evidence="1">
    <location>
        <begin position="2"/>
        <end position="210"/>
    </location>
</feature>
<dbReference type="GO" id="GO:0009534">
    <property type="term" value="C:chloroplast thylakoid"/>
    <property type="evidence" value="ECO:0007669"/>
    <property type="project" value="TreeGrafter"/>
</dbReference>
<dbReference type="PANTHER" id="PTHR23151">
    <property type="entry name" value="DIHYDROLIPOAMIDE ACETYL/SUCCINYL-TRANSFERASE-RELATED"/>
    <property type="match status" value="1"/>
</dbReference>
<reference evidence="2 3" key="1">
    <citation type="journal article" date="2020" name="IScience">
        <title>Genome Sequencing of the Endangered Kingdonia uniflora (Circaeasteraceae, Ranunculales) Reveals Potential Mechanisms of Evolutionary Specialization.</title>
        <authorList>
            <person name="Sun Y."/>
            <person name="Deng T."/>
            <person name="Zhang A."/>
            <person name="Moore M.J."/>
            <person name="Landis J.B."/>
            <person name="Lin N."/>
            <person name="Zhang H."/>
            <person name="Zhang X."/>
            <person name="Huang J."/>
            <person name="Zhang X."/>
            <person name="Sun H."/>
            <person name="Wang H."/>
        </authorList>
    </citation>
    <scope>NUCLEOTIDE SEQUENCE [LARGE SCALE GENOMIC DNA]</scope>
    <source>
        <strain evidence="2">TB1705</strain>
        <tissue evidence="2">Leaf</tissue>
    </source>
</reference>